<name>A0A0J9T432_PLAVI</name>
<accession>A0A0J9T432</accession>
<evidence type="ECO:0000313" key="3">
    <source>
        <dbReference type="Proteomes" id="UP000053776"/>
    </source>
</evidence>
<dbReference type="Proteomes" id="UP000053776">
    <property type="component" value="Unassembled WGS sequence"/>
</dbReference>
<feature type="region of interest" description="Disordered" evidence="1">
    <location>
        <begin position="227"/>
        <end position="261"/>
    </location>
</feature>
<sequence>MVNAYKAFNNTLDADEKTAISILANNLTNIGGFFEKHRDVYEKLIRNLLYLFNNIYERKSAEYCRFLYQWLYISRYKNNISNFPINIAYNASEKRFVVYGEASICPYYSYDTNYIEPINIIKLKNFLDYINIIVSTMKNKKEPNYSLCQKYICECVNIYKSMFKAHCSHEDTTGIKLKNTCDILKDFDTSYTAFLYNNDDLRDKIPSLYVTESVPFQICTVEEEKPRQVHASRSELSQEPGTRPSVETEPSSAPVVDEQSDNPIRFNTTSVVSAMAGIPPFLALIYKVIIICT</sequence>
<evidence type="ECO:0000256" key="1">
    <source>
        <dbReference type="SAM" id="MobiDB-lite"/>
    </source>
</evidence>
<evidence type="ECO:0000313" key="2">
    <source>
        <dbReference type="EMBL" id="KMZ89771.1"/>
    </source>
</evidence>
<reference evidence="2 3" key="1">
    <citation type="submission" date="2011-08" db="EMBL/GenBank/DDBJ databases">
        <title>The Genome Sequence of Plasmodium vivax Mauritania I.</title>
        <authorList>
            <consortium name="The Broad Institute Genome Sequencing Platform"/>
            <consortium name="The Broad Institute Genome Sequencing Center for Infectious Disease"/>
            <person name="Neafsey D."/>
            <person name="Carlton J."/>
            <person name="Barnwell J."/>
            <person name="Collins W."/>
            <person name="Escalante A."/>
            <person name="Mullikin J."/>
            <person name="Saul A."/>
            <person name="Guigo R."/>
            <person name="Camara F."/>
            <person name="Young S.K."/>
            <person name="Zeng Q."/>
            <person name="Gargeya S."/>
            <person name="Fitzgerald M."/>
            <person name="Haas B."/>
            <person name="Abouelleil A."/>
            <person name="Alvarado L."/>
            <person name="Arachchi H.M."/>
            <person name="Berlin A."/>
            <person name="Brown A."/>
            <person name="Chapman S.B."/>
            <person name="Chen Z."/>
            <person name="Dunbar C."/>
            <person name="Freedman E."/>
            <person name="Gearin G."/>
            <person name="Gellesch M."/>
            <person name="Goldberg J."/>
            <person name="Griggs A."/>
            <person name="Gujja S."/>
            <person name="Heiman D."/>
            <person name="Howarth C."/>
            <person name="Larson L."/>
            <person name="Lui A."/>
            <person name="MacDonald P.J.P."/>
            <person name="Montmayeur A."/>
            <person name="Murphy C."/>
            <person name="Neiman D."/>
            <person name="Pearson M."/>
            <person name="Priest M."/>
            <person name="Roberts A."/>
            <person name="Saif S."/>
            <person name="Shea T."/>
            <person name="Shenoy N."/>
            <person name="Sisk P."/>
            <person name="Stolte C."/>
            <person name="Sykes S."/>
            <person name="Wortman J."/>
            <person name="Nusbaum C."/>
            <person name="Birren B."/>
        </authorList>
    </citation>
    <scope>NUCLEOTIDE SEQUENCE [LARGE SCALE GENOMIC DNA]</scope>
    <source>
        <strain evidence="2 3">Mauritania I</strain>
    </source>
</reference>
<gene>
    <name evidence="2" type="ORF">PVMG_04601</name>
</gene>
<dbReference type="AlphaFoldDB" id="A0A0J9T432"/>
<protein>
    <recommendedName>
        <fullName evidence="4">Variable surface protein</fullName>
    </recommendedName>
</protein>
<organism evidence="2 3">
    <name type="scientific">Plasmodium vivax Mauritania I</name>
    <dbReference type="NCBI Taxonomy" id="1035515"/>
    <lineage>
        <taxon>Eukaryota</taxon>
        <taxon>Sar</taxon>
        <taxon>Alveolata</taxon>
        <taxon>Apicomplexa</taxon>
        <taxon>Aconoidasida</taxon>
        <taxon>Haemosporida</taxon>
        <taxon>Plasmodiidae</taxon>
        <taxon>Plasmodium</taxon>
        <taxon>Plasmodium (Plasmodium)</taxon>
    </lineage>
</organism>
<proteinExistence type="predicted"/>
<dbReference type="EMBL" id="KQ235146">
    <property type="protein sequence ID" value="KMZ89771.1"/>
    <property type="molecule type" value="Genomic_DNA"/>
</dbReference>
<evidence type="ECO:0008006" key="4">
    <source>
        <dbReference type="Google" id="ProtNLM"/>
    </source>
</evidence>